<dbReference type="EMBL" id="JGYQ01000016">
    <property type="protein sequence ID" value="KFI46268.1"/>
    <property type="molecule type" value="Genomic_DNA"/>
</dbReference>
<dbReference type="InterPro" id="IPR011335">
    <property type="entry name" value="Restrct_endonuc-II-like"/>
</dbReference>
<organism evidence="2 3">
    <name type="scientific">Bifidobacterium boum</name>
    <dbReference type="NCBI Taxonomy" id="78343"/>
    <lineage>
        <taxon>Bacteria</taxon>
        <taxon>Bacillati</taxon>
        <taxon>Actinomycetota</taxon>
        <taxon>Actinomycetes</taxon>
        <taxon>Bifidobacteriales</taxon>
        <taxon>Bifidobacteriaceae</taxon>
        <taxon>Bifidobacterium</taxon>
    </lineage>
</organism>
<comment type="caution">
    <text evidence="2">The sequence shown here is derived from an EMBL/GenBank/DDBJ whole genome shotgun (WGS) entry which is preliminary data.</text>
</comment>
<feature type="domain" description="DUF559" evidence="1">
    <location>
        <begin position="226"/>
        <end position="275"/>
    </location>
</feature>
<gene>
    <name evidence="2" type="ORF">BBOU_1357</name>
</gene>
<dbReference type="OrthoDB" id="3173471at2"/>
<name>A0A086ZIB8_9BIFI</name>
<evidence type="ECO:0000313" key="3">
    <source>
        <dbReference type="Proteomes" id="UP000029093"/>
    </source>
</evidence>
<dbReference type="Pfam" id="PF04480">
    <property type="entry name" value="DUF559"/>
    <property type="match status" value="1"/>
</dbReference>
<accession>A0A086ZIB8</accession>
<dbReference type="InterPro" id="IPR007569">
    <property type="entry name" value="DUF559"/>
</dbReference>
<reference evidence="2 3" key="1">
    <citation type="submission" date="2014-03" db="EMBL/GenBank/DDBJ databases">
        <title>Genomics of Bifidobacteria.</title>
        <authorList>
            <person name="Ventura M."/>
            <person name="Milani C."/>
            <person name="Lugli G.A."/>
        </authorList>
    </citation>
    <scope>NUCLEOTIDE SEQUENCE [LARGE SCALE GENOMIC DNA]</scope>
    <source>
        <strain evidence="2 3">LMG 10736</strain>
    </source>
</reference>
<proteinExistence type="predicted"/>
<evidence type="ECO:0000259" key="1">
    <source>
        <dbReference type="Pfam" id="PF04480"/>
    </source>
</evidence>
<protein>
    <recommendedName>
        <fullName evidence="1">DUF559 domain-containing protein</fullName>
    </recommendedName>
</protein>
<keyword evidence="3" id="KW-1185">Reference proteome</keyword>
<dbReference type="AlphaFoldDB" id="A0A086ZIB8"/>
<dbReference type="Proteomes" id="UP000029093">
    <property type="component" value="Unassembled WGS sequence"/>
</dbReference>
<dbReference type="SUPFAM" id="SSF52980">
    <property type="entry name" value="Restriction endonuclease-like"/>
    <property type="match status" value="1"/>
</dbReference>
<evidence type="ECO:0000313" key="2">
    <source>
        <dbReference type="EMBL" id="KFI46268.1"/>
    </source>
</evidence>
<sequence length="341" mass="38658">MNTIYRNKSGLLEQANGRRVETTPVRLLRIQAETLVRCRELQARVASPLVFALSTALKLLCIDVPSELDHEELVVVASSQKTRRRIAGVRCVYWSYPMRRMQLGNITCVAPDITWLMYARKSGLRTLVLLGDALMRRDAAQRWMALRELRDLCHETHEAIRAERRRMPRGTADCRRAMTLMRENTDSFRESELRLILMSHGLPAPQVNPAVEVPDAATASGTAKRRFFLDLAYPQAKIAVEYDGKHHAGTWEYDVQRRKLLEDAEWSCINATWQDVKDAASRMSFVRSVAARLSKRIGKDVQVHQPMTLRRLASRLARQARAAAQHEGIASVEGSMLLSAG</sequence>
<dbReference type="Gene3D" id="3.40.960.10">
    <property type="entry name" value="VSR Endonuclease"/>
    <property type="match status" value="1"/>
</dbReference>